<dbReference type="AlphaFoldDB" id="A0A917F2E7"/>
<name>A0A917F2E7_9MICO</name>
<dbReference type="SUPFAM" id="SSF52540">
    <property type="entry name" value="P-loop containing nucleoside triphosphate hydrolases"/>
    <property type="match status" value="1"/>
</dbReference>
<comment type="caution">
    <text evidence="2">The sequence shown here is derived from an EMBL/GenBank/DDBJ whole genome shotgun (WGS) entry which is preliminary data.</text>
</comment>
<evidence type="ECO:0000313" key="3">
    <source>
        <dbReference type="Proteomes" id="UP000605670"/>
    </source>
</evidence>
<proteinExistence type="predicted"/>
<accession>A0A917F2E7</accession>
<evidence type="ECO:0000259" key="1">
    <source>
        <dbReference type="Pfam" id="PF13191"/>
    </source>
</evidence>
<dbReference type="PANTHER" id="PTHR34301:SF8">
    <property type="entry name" value="ATPASE DOMAIN-CONTAINING PROTEIN"/>
    <property type="match status" value="1"/>
</dbReference>
<dbReference type="InterPro" id="IPR041664">
    <property type="entry name" value="AAA_16"/>
</dbReference>
<keyword evidence="3" id="KW-1185">Reference proteome</keyword>
<sequence length="386" mass="40408">MEPNPYTPGDIPRYLAGRDNELARVEVVLDRVAEGGPAGAPLVFVAPRGLGKTSLLRASEDLALPKGYAVAWVPCVKGQPVLADLVSAVERGLEQVGITPGMTSPRWESLRVEVGGRGLKATGEWVRPPQEESSPGRVLATEEVLRSAARTVRERGGAGLLLCLDELHAPALDETGVLLNALQALANERDVNPLVVLGAGLPSTPGHLTSAATFAERWDYAVLPALDAGASARALVQPAAEAGVRWAASALSLAEGYANGYPYLLQLVGAATWDVARPDAGGSIGPRHTEEGWEVARERLRTLFQGRWDAATAAEQAFLTAMATAGVSPVPRSTVAAALGVPTSSISQTRASLINKGIIARVSHGHLEFTMPGFAEHVREVSGNGG</sequence>
<organism evidence="2 3">
    <name type="scientific">Ornithinimicrobium tianjinense</name>
    <dbReference type="NCBI Taxonomy" id="1195761"/>
    <lineage>
        <taxon>Bacteria</taxon>
        <taxon>Bacillati</taxon>
        <taxon>Actinomycetota</taxon>
        <taxon>Actinomycetes</taxon>
        <taxon>Micrococcales</taxon>
        <taxon>Ornithinimicrobiaceae</taxon>
        <taxon>Ornithinimicrobium</taxon>
    </lineage>
</organism>
<dbReference type="RefSeq" id="WP_188427772.1">
    <property type="nucleotide sequence ID" value="NZ_BAABKH010000010.1"/>
</dbReference>
<dbReference type="PANTHER" id="PTHR34301">
    <property type="entry name" value="DNA-BINDING PROTEIN-RELATED"/>
    <property type="match status" value="1"/>
</dbReference>
<reference evidence="2" key="2">
    <citation type="submission" date="2020-09" db="EMBL/GenBank/DDBJ databases">
        <authorList>
            <person name="Sun Q."/>
            <person name="Zhou Y."/>
        </authorList>
    </citation>
    <scope>NUCLEOTIDE SEQUENCE</scope>
    <source>
        <strain evidence="2">CGMCC 1.12160</strain>
    </source>
</reference>
<dbReference type="EMBL" id="BMEM01000001">
    <property type="protein sequence ID" value="GGF38102.1"/>
    <property type="molecule type" value="Genomic_DNA"/>
</dbReference>
<evidence type="ECO:0000313" key="2">
    <source>
        <dbReference type="EMBL" id="GGF38102.1"/>
    </source>
</evidence>
<dbReference type="Proteomes" id="UP000605670">
    <property type="component" value="Unassembled WGS sequence"/>
</dbReference>
<gene>
    <name evidence="2" type="ORF">GCM10011366_02080</name>
</gene>
<protein>
    <recommendedName>
        <fullName evidence="1">Orc1-like AAA ATPase domain-containing protein</fullName>
    </recommendedName>
</protein>
<dbReference type="InterPro" id="IPR027417">
    <property type="entry name" value="P-loop_NTPase"/>
</dbReference>
<dbReference type="Gene3D" id="3.40.50.300">
    <property type="entry name" value="P-loop containing nucleotide triphosphate hydrolases"/>
    <property type="match status" value="1"/>
</dbReference>
<dbReference type="Pfam" id="PF13191">
    <property type="entry name" value="AAA_16"/>
    <property type="match status" value="1"/>
</dbReference>
<reference evidence="2" key="1">
    <citation type="journal article" date="2014" name="Int. J. Syst. Evol. Microbiol.">
        <title>Complete genome sequence of Corynebacterium casei LMG S-19264T (=DSM 44701T), isolated from a smear-ripened cheese.</title>
        <authorList>
            <consortium name="US DOE Joint Genome Institute (JGI-PGF)"/>
            <person name="Walter F."/>
            <person name="Albersmeier A."/>
            <person name="Kalinowski J."/>
            <person name="Ruckert C."/>
        </authorList>
    </citation>
    <scope>NUCLEOTIDE SEQUENCE</scope>
    <source>
        <strain evidence="2">CGMCC 1.12160</strain>
    </source>
</reference>
<feature type="domain" description="Orc1-like AAA ATPase" evidence="1">
    <location>
        <begin position="15"/>
        <end position="196"/>
    </location>
</feature>